<dbReference type="InParanoid" id="A0A0H2RK37"/>
<gene>
    <name evidence="1" type="ORF">SCHPADRAFT_905619</name>
</gene>
<evidence type="ECO:0000313" key="1">
    <source>
        <dbReference type="EMBL" id="KLO11947.1"/>
    </source>
</evidence>
<accession>A0A0H2RK37</accession>
<protein>
    <submittedName>
        <fullName evidence="1">Uncharacterized protein</fullName>
    </submittedName>
</protein>
<keyword evidence="2" id="KW-1185">Reference proteome</keyword>
<evidence type="ECO:0000313" key="2">
    <source>
        <dbReference type="Proteomes" id="UP000053477"/>
    </source>
</evidence>
<dbReference type="AlphaFoldDB" id="A0A0H2RK37"/>
<organism evidence="1 2">
    <name type="scientific">Schizopora paradoxa</name>
    <dbReference type="NCBI Taxonomy" id="27342"/>
    <lineage>
        <taxon>Eukaryota</taxon>
        <taxon>Fungi</taxon>
        <taxon>Dikarya</taxon>
        <taxon>Basidiomycota</taxon>
        <taxon>Agaricomycotina</taxon>
        <taxon>Agaricomycetes</taxon>
        <taxon>Hymenochaetales</taxon>
        <taxon>Schizoporaceae</taxon>
        <taxon>Schizopora</taxon>
    </lineage>
</organism>
<sequence length="173" mass="19912">MQSYLFRIRNNYEGQQANSLASYSLRDSTARTLTYVDTRFNVSFSQEFVEECVGHYFARDGDYNPSTNDARKVLTAVNLAIRDIHGQQQPDNISPKLEKKHNYVITGRGALDTTGSLAIRTLQVHEIRFMGGNQVLTIQYSPANHSVQSTEVTPEYMQFLRDSWTIYRHIYYA</sequence>
<reference evidence="1 2" key="1">
    <citation type="submission" date="2015-04" db="EMBL/GenBank/DDBJ databases">
        <title>Complete genome sequence of Schizopora paradoxa KUC8140, a cosmopolitan wood degrader in East Asia.</title>
        <authorList>
            <consortium name="DOE Joint Genome Institute"/>
            <person name="Min B."/>
            <person name="Park H."/>
            <person name="Jang Y."/>
            <person name="Kim J.-J."/>
            <person name="Kim K.H."/>
            <person name="Pangilinan J."/>
            <person name="Lipzen A."/>
            <person name="Riley R."/>
            <person name="Grigoriev I.V."/>
            <person name="Spatafora J.W."/>
            <person name="Choi I.-G."/>
        </authorList>
    </citation>
    <scope>NUCLEOTIDE SEQUENCE [LARGE SCALE GENOMIC DNA]</scope>
    <source>
        <strain evidence="1 2">KUC8140</strain>
    </source>
</reference>
<name>A0A0H2RK37_9AGAM</name>
<dbReference type="EMBL" id="KQ085989">
    <property type="protein sequence ID" value="KLO11947.1"/>
    <property type="molecule type" value="Genomic_DNA"/>
</dbReference>
<dbReference type="Proteomes" id="UP000053477">
    <property type="component" value="Unassembled WGS sequence"/>
</dbReference>
<proteinExistence type="predicted"/>